<evidence type="ECO:0000256" key="1">
    <source>
        <dbReference type="ARBA" id="ARBA00022448"/>
    </source>
</evidence>
<dbReference type="Proteomes" id="UP000628017">
    <property type="component" value="Unassembled WGS sequence"/>
</dbReference>
<dbReference type="EMBL" id="BMKA01000003">
    <property type="protein sequence ID" value="GGA20661.1"/>
    <property type="molecule type" value="Genomic_DNA"/>
</dbReference>
<dbReference type="GO" id="GO:0005506">
    <property type="term" value="F:iron ion binding"/>
    <property type="evidence" value="ECO:0007669"/>
    <property type="project" value="InterPro"/>
</dbReference>
<feature type="binding site" description="axial binding residue" evidence="6">
    <location>
        <position position="146"/>
    </location>
    <ligand>
        <name>heme c</name>
        <dbReference type="ChEBI" id="CHEBI:61717"/>
    </ligand>
    <ligandPart>
        <name>Fe</name>
        <dbReference type="ChEBI" id="CHEBI:18248"/>
    </ligandPart>
</feature>
<accession>A0A916QYE8</accession>
<evidence type="ECO:0000256" key="2">
    <source>
        <dbReference type="ARBA" id="ARBA00022617"/>
    </source>
</evidence>
<dbReference type="GO" id="GO:0042597">
    <property type="term" value="C:periplasmic space"/>
    <property type="evidence" value="ECO:0007669"/>
    <property type="project" value="InterPro"/>
</dbReference>
<dbReference type="Gene3D" id="1.20.120.10">
    <property type="entry name" value="Cytochrome c/b562"/>
    <property type="match status" value="1"/>
</dbReference>
<dbReference type="PIRSF" id="PIRSF000027">
    <property type="entry name" value="Cytc_c_prime"/>
    <property type="match status" value="1"/>
</dbReference>
<keyword evidence="10" id="KW-1185">Reference proteome</keyword>
<evidence type="ECO:0000313" key="9">
    <source>
        <dbReference type="EMBL" id="GGA20661.1"/>
    </source>
</evidence>
<dbReference type="InterPro" id="IPR012127">
    <property type="entry name" value="Cyt_c_prime"/>
</dbReference>
<evidence type="ECO:0000313" key="10">
    <source>
        <dbReference type="Proteomes" id="UP000628017"/>
    </source>
</evidence>
<dbReference type="InterPro" id="IPR010980">
    <property type="entry name" value="Cyt_c/b562"/>
</dbReference>
<evidence type="ECO:0000256" key="3">
    <source>
        <dbReference type="ARBA" id="ARBA00022723"/>
    </source>
</evidence>
<dbReference type="InterPro" id="IPR015984">
    <property type="entry name" value="Cyt_c_prime_subgr"/>
</dbReference>
<feature type="signal peptide" evidence="8">
    <location>
        <begin position="1"/>
        <end position="24"/>
    </location>
</feature>
<dbReference type="GO" id="GO:0022900">
    <property type="term" value="P:electron transport chain"/>
    <property type="evidence" value="ECO:0007669"/>
    <property type="project" value="InterPro"/>
</dbReference>
<evidence type="ECO:0000256" key="8">
    <source>
        <dbReference type="SAM" id="SignalP"/>
    </source>
</evidence>
<dbReference type="PRINTS" id="PR00608">
    <property type="entry name" value="CYTCHROMECII"/>
</dbReference>
<organism evidence="9 10">
    <name type="scientific">Neptunicoccus cionae</name>
    <dbReference type="NCBI Taxonomy" id="2035344"/>
    <lineage>
        <taxon>Bacteria</taxon>
        <taxon>Pseudomonadati</taxon>
        <taxon>Pseudomonadota</taxon>
        <taxon>Alphaproteobacteria</taxon>
        <taxon>Rhodobacterales</taxon>
        <taxon>Paracoccaceae</taxon>
        <taxon>Neptunicoccus</taxon>
    </lineage>
</organism>
<dbReference type="AlphaFoldDB" id="A0A916QYE8"/>
<dbReference type="SUPFAM" id="SSF47175">
    <property type="entry name" value="Cytochromes"/>
    <property type="match status" value="1"/>
</dbReference>
<feature type="binding site" description="covalent" evidence="7">
    <location>
        <position position="145"/>
    </location>
    <ligand>
        <name>heme c</name>
        <dbReference type="ChEBI" id="CHEBI:61717"/>
    </ligand>
</feature>
<protein>
    <recommendedName>
        <fullName evidence="11">Cytochrome C554</fullName>
    </recommendedName>
</protein>
<dbReference type="RefSeq" id="WP_188674834.1">
    <property type="nucleotide sequence ID" value="NZ_BMKA01000003.1"/>
</dbReference>
<evidence type="ECO:0008006" key="11">
    <source>
        <dbReference type="Google" id="ProtNLM"/>
    </source>
</evidence>
<keyword evidence="5 6" id="KW-0408">Iron</keyword>
<gene>
    <name evidence="9" type="ORF">GCM10011498_21670</name>
</gene>
<evidence type="ECO:0000256" key="6">
    <source>
        <dbReference type="PIRSR" id="PIRSR000027-1"/>
    </source>
</evidence>
<evidence type="ECO:0000256" key="5">
    <source>
        <dbReference type="ARBA" id="ARBA00023004"/>
    </source>
</evidence>
<proteinExistence type="predicted"/>
<comment type="PTM">
    <text evidence="7">Binds 1 heme group per subunit.</text>
</comment>
<keyword evidence="8" id="KW-0732">Signal</keyword>
<keyword evidence="4" id="KW-0249">Electron transport</keyword>
<keyword evidence="2 7" id="KW-0349">Heme</keyword>
<feature type="binding site" description="covalent" evidence="7">
    <location>
        <position position="142"/>
    </location>
    <ligand>
        <name>heme c</name>
        <dbReference type="ChEBI" id="CHEBI:61717"/>
    </ligand>
</feature>
<reference evidence="9" key="1">
    <citation type="journal article" date="2014" name="Int. J. Syst. Evol. Microbiol.">
        <title>Complete genome sequence of Corynebacterium casei LMG S-19264T (=DSM 44701T), isolated from a smear-ripened cheese.</title>
        <authorList>
            <consortium name="US DOE Joint Genome Institute (JGI-PGF)"/>
            <person name="Walter F."/>
            <person name="Albersmeier A."/>
            <person name="Kalinowski J."/>
            <person name="Ruckert C."/>
        </authorList>
    </citation>
    <scope>NUCLEOTIDE SEQUENCE</scope>
    <source>
        <strain evidence="9">CGMCC 1.15880</strain>
    </source>
</reference>
<dbReference type="PROSITE" id="PS51009">
    <property type="entry name" value="CYTCII"/>
    <property type="match status" value="1"/>
</dbReference>
<dbReference type="InterPro" id="IPR002321">
    <property type="entry name" value="Cyt_c_II"/>
</dbReference>
<evidence type="ECO:0000256" key="4">
    <source>
        <dbReference type="ARBA" id="ARBA00022982"/>
    </source>
</evidence>
<keyword evidence="1" id="KW-0813">Transport</keyword>
<name>A0A916QYE8_9RHOB</name>
<keyword evidence="3 6" id="KW-0479">Metal-binding</keyword>
<reference evidence="9" key="2">
    <citation type="submission" date="2020-09" db="EMBL/GenBank/DDBJ databases">
        <authorList>
            <person name="Sun Q."/>
            <person name="Zhou Y."/>
        </authorList>
    </citation>
    <scope>NUCLEOTIDE SEQUENCE</scope>
    <source>
        <strain evidence="9">CGMCC 1.15880</strain>
    </source>
</reference>
<sequence>MKIILATTATALVLSAGLFSPAVANEAAIKARQSLMQLYAFNLGQLGAMAKGTMEYNAESAQAAADNLLAAASMNQMAMWPEGTDNAAMPGKTAALPEIWSTYPKIAENGQALVAAAENMASVAGNDLDSLRGAMGDVGKSCGGCHKSFRASDD</sequence>
<dbReference type="Pfam" id="PF01322">
    <property type="entry name" value="Cytochrom_C_2"/>
    <property type="match status" value="1"/>
</dbReference>
<dbReference type="GO" id="GO:0020037">
    <property type="term" value="F:heme binding"/>
    <property type="evidence" value="ECO:0007669"/>
    <property type="project" value="InterPro"/>
</dbReference>
<evidence type="ECO:0000256" key="7">
    <source>
        <dbReference type="PIRSR" id="PIRSR000027-2"/>
    </source>
</evidence>
<feature type="chain" id="PRO_5037380044" description="Cytochrome C554" evidence="8">
    <location>
        <begin position="25"/>
        <end position="154"/>
    </location>
</feature>
<comment type="caution">
    <text evidence="9">The sequence shown here is derived from an EMBL/GenBank/DDBJ whole genome shotgun (WGS) entry which is preliminary data.</text>
</comment>
<dbReference type="GO" id="GO:0009055">
    <property type="term" value="F:electron transfer activity"/>
    <property type="evidence" value="ECO:0007669"/>
    <property type="project" value="InterPro"/>
</dbReference>